<dbReference type="EMBL" id="RJSF01000005">
    <property type="protein sequence ID" value="RNM16925.1"/>
    <property type="molecule type" value="Genomic_DNA"/>
</dbReference>
<organism evidence="2 3">
    <name type="scientific">Nocardioides pocheonensis</name>
    <dbReference type="NCBI Taxonomy" id="661485"/>
    <lineage>
        <taxon>Bacteria</taxon>
        <taxon>Bacillati</taxon>
        <taxon>Actinomycetota</taxon>
        <taxon>Actinomycetes</taxon>
        <taxon>Propionibacteriales</taxon>
        <taxon>Nocardioidaceae</taxon>
        <taxon>Nocardioides</taxon>
    </lineage>
</organism>
<dbReference type="Proteomes" id="UP000279994">
    <property type="component" value="Unassembled WGS sequence"/>
</dbReference>
<sequence length="133" mass="14136">MYARAVAALAVTVSALLHLKMWFGGVRDQSVGPAFLVNTFGGLVIAVLLLTWRHWVPLLLAVGFGLSTAGAFTIAATVGLFGVHDHWTGGYVWTALISEAIAVVAALVAAGREGYFARLSRQRSPALRGVHQH</sequence>
<keyword evidence="1" id="KW-1133">Transmembrane helix</keyword>
<keyword evidence="3" id="KW-1185">Reference proteome</keyword>
<feature type="transmembrane region" description="Helical" evidence="1">
    <location>
        <begin position="90"/>
        <end position="111"/>
    </location>
</feature>
<accession>A0A3N0GWS4</accession>
<evidence type="ECO:0000256" key="1">
    <source>
        <dbReference type="SAM" id="Phobius"/>
    </source>
</evidence>
<feature type="transmembrane region" description="Helical" evidence="1">
    <location>
        <begin position="31"/>
        <end position="51"/>
    </location>
</feature>
<evidence type="ECO:0000313" key="2">
    <source>
        <dbReference type="EMBL" id="RNM16925.1"/>
    </source>
</evidence>
<protein>
    <submittedName>
        <fullName evidence="2">Uncharacterized protein</fullName>
    </submittedName>
</protein>
<dbReference type="OrthoDB" id="4325786at2"/>
<evidence type="ECO:0000313" key="3">
    <source>
        <dbReference type="Proteomes" id="UP000279994"/>
    </source>
</evidence>
<reference evidence="2 3" key="1">
    <citation type="submission" date="2018-11" db="EMBL/GenBank/DDBJ databases">
        <authorList>
            <person name="Li F."/>
        </authorList>
    </citation>
    <scope>NUCLEOTIDE SEQUENCE [LARGE SCALE GENOMIC DNA]</scope>
    <source>
        <strain evidence="2 3">Gsoil 818</strain>
    </source>
</reference>
<dbReference type="AlphaFoldDB" id="A0A3N0GWS4"/>
<proteinExistence type="predicted"/>
<dbReference type="RefSeq" id="WP_123221263.1">
    <property type="nucleotide sequence ID" value="NZ_RJSF01000005.1"/>
</dbReference>
<keyword evidence="1" id="KW-0472">Membrane</keyword>
<gene>
    <name evidence="2" type="ORF">EFL26_02195</name>
</gene>
<feature type="transmembrane region" description="Helical" evidence="1">
    <location>
        <begin position="58"/>
        <end position="84"/>
    </location>
</feature>
<keyword evidence="1" id="KW-0812">Transmembrane</keyword>
<comment type="caution">
    <text evidence="2">The sequence shown here is derived from an EMBL/GenBank/DDBJ whole genome shotgun (WGS) entry which is preliminary data.</text>
</comment>
<name>A0A3N0GWS4_9ACTN</name>